<evidence type="ECO:0000256" key="2">
    <source>
        <dbReference type="ARBA" id="ARBA00048655"/>
    </source>
</evidence>
<dbReference type="Gene3D" id="3.90.1200.10">
    <property type="match status" value="2"/>
</dbReference>
<dbReference type="AlphaFoldDB" id="A0A6A4HQ41"/>
<dbReference type="GO" id="GO:0102193">
    <property type="term" value="F:protein-ribulosamine 3-kinase activity"/>
    <property type="evidence" value="ECO:0007669"/>
    <property type="project" value="UniProtKB-EC"/>
</dbReference>
<dbReference type="PANTHER" id="PTHR12149">
    <property type="entry name" value="FRUCTOSAMINE 3 KINASE-RELATED PROTEIN"/>
    <property type="match status" value="1"/>
</dbReference>
<keyword evidence="3" id="KW-0808">Transferase</keyword>
<accession>A0A6A4HQ41</accession>
<proteinExistence type="predicted"/>
<organism evidence="3 4">
    <name type="scientific">Gymnopus androsaceus JB14</name>
    <dbReference type="NCBI Taxonomy" id="1447944"/>
    <lineage>
        <taxon>Eukaryota</taxon>
        <taxon>Fungi</taxon>
        <taxon>Dikarya</taxon>
        <taxon>Basidiomycota</taxon>
        <taxon>Agaricomycotina</taxon>
        <taxon>Agaricomycetes</taxon>
        <taxon>Agaricomycetidae</taxon>
        <taxon>Agaricales</taxon>
        <taxon>Marasmiineae</taxon>
        <taxon>Omphalotaceae</taxon>
        <taxon>Gymnopus</taxon>
    </lineage>
</organism>
<dbReference type="PANTHER" id="PTHR12149:SF8">
    <property type="entry name" value="PROTEIN-RIBULOSAMINE 3-KINASE"/>
    <property type="match status" value="1"/>
</dbReference>
<keyword evidence="4" id="KW-1185">Reference proteome</keyword>
<reference evidence="3" key="1">
    <citation type="journal article" date="2019" name="Environ. Microbiol.">
        <title>Fungal ecological strategies reflected in gene transcription - a case study of two litter decomposers.</title>
        <authorList>
            <person name="Barbi F."/>
            <person name="Kohler A."/>
            <person name="Barry K."/>
            <person name="Baskaran P."/>
            <person name="Daum C."/>
            <person name="Fauchery L."/>
            <person name="Ihrmark K."/>
            <person name="Kuo A."/>
            <person name="LaButti K."/>
            <person name="Lipzen A."/>
            <person name="Morin E."/>
            <person name="Grigoriev I.V."/>
            <person name="Henrissat B."/>
            <person name="Lindahl B."/>
            <person name="Martin F."/>
        </authorList>
    </citation>
    <scope>NUCLEOTIDE SEQUENCE</scope>
    <source>
        <strain evidence="3">JB14</strain>
    </source>
</reference>
<gene>
    <name evidence="3" type="ORF">BT96DRAFT_956874</name>
</gene>
<keyword evidence="3" id="KW-0418">Kinase</keyword>
<dbReference type="InterPro" id="IPR016477">
    <property type="entry name" value="Fructo-/Ketosamine-3-kinase"/>
</dbReference>
<dbReference type="Pfam" id="PF03881">
    <property type="entry name" value="Fructosamin_kin"/>
    <property type="match status" value="2"/>
</dbReference>
<evidence type="ECO:0000313" key="4">
    <source>
        <dbReference type="Proteomes" id="UP000799118"/>
    </source>
</evidence>
<dbReference type="EMBL" id="ML769455">
    <property type="protein sequence ID" value="KAE9400589.1"/>
    <property type="molecule type" value="Genomic_DNA"/>
</dbReference>
<dbReference type="SUPFAM" id="SSF56112">
    <property type="entry name" value="Protein kinase-like (PK-like)"/>
    <property type="match status" value="1"/>
</dbReference>
<dbReference type="EC" id="2.7.1.172" evidence="1"/>
<sequence length="287" mass="31632">MPLPLHILNELAKIEPAADFTGVVGGRVQSSNGKVYFVKQGSRSEGEQYIGETESLKEIDLASPGLAPKVFSAGDFEDETPFFISEYKDIGHLDDKSATVLAKRLATELHAHTSPKGFGFKVPTFCGATRMKNGWFNSWEECYSEMIGPLKIEPVLLHGDLWSGNVGSDRDTGEPVVFDPSSYFGHNEADLAIARIFGGFPPSFFAEYHKHLPKTEPADQFSLRGHLYELFHYLNHTVLFGGGGYESSALRKMDILTGGYVAGKCSKVEESRRDSKRVSAKKVETAE</sequence>
<name>A0A6A4HQ41_9AGAR</name>
<dbReference type="InterPro" id="IPR011009">
    <property type="entry name" value="Kinase-like_dom_sf"/>
</dbReference>
<dbReference type="Proteomes" id="UP000799118">
    <property type="component" value="Unassembled WGS sequence"/>
</dbReference>
<evidence type="ECO:0000256" key="1">
    <source>
        <dbReference type="ARBA" id="ARBA00011961"/>
    </source>
</evidence>
<comment type="catalytic activity">
    <reaction evidence="2">
        <text>N(6)-D-ribulosyl-L-lysyl-[protein] + ATP = N(6)-(3-O-phospho-D-ribulosyl)-L-lysyl-[protein] + ADP + H(+)</text>
        <dbReference type="Rhea" id="RHEA:48432"/>
        <dbReference type="Rhea" id="RHEA-COMP:12103"/>
        <dbReference type="Rhea" id="RHEA-COMP:12104"/>
        <dbReference type="ChEBI" id="CHEBI:15378"/>
        <dbReference type="ChEBI" id="CHEBI:30616"/>
        <dbReference type="ChEBI" id="CHEBI:90418"/>
        <dbReference type="ChEBI" id="CHEBI:90420"/>
        <dbReference type="ChEBI" id="CHEBI:456216"/>
        <dbReference type="EC" id="2.7.1.172"/>
    </reaction>
    <physiologicalReaction direction="left-to-right" evidence="2">
        <dbReference type="Rhea" id="RHEA:48433"/>
    </physiologicalReaction>
</comment>
<evidence type="ECO:0000313" key="3">
    <source>
        <dbReference type="EMBL" id="KAE9400589.1"/>
    </source>
</evidence>
<dbReference type="GO" id="GO:0016301">
    <property type="term" value="F:kinase activity"/>
    <property type="evidence" value="ECO:0007669"/>
    <property type="project" value="UniProtKB-KW"/>
</dbReference>
<dbReference type="OrthoDB" id="5772781at2759"/>
<protein>
    <recommendedName>
        <fullName evidence="1">protein-ribulosamine 3-kinase</fullName>
        <ecNumber evidence="1">2.7.1.172</ecNumber>
    </recommendedName>
</protein>